<dbReference type="EMBL" id="CAJFCW020000004">
    <property type="protein sequence ID" value="CAG9111271.1"/>
    <property type="molecule type" value="Genomic_DNA"/>
</dbReference>
<sequence length="192" mass="21157">MPADDFHAALSMLDDPLLESAPSAVVADTAGDVIMPEDISLADEPTTSGLNETFAVPKVPKKAKAVPEEKEKVVTPEETDEEPETSKADEKDEESHRLMLQVVLSNFNQQQLDRYEAMRRASFPKSVIKRLCNQYTGVPISQNVTIAIAALDIQQSMGDEGALTPRHLDLAYMKLDDAGKLFPVKPRRNPLL</sequence>
<evidence type="ECO:0000259" key="7">
    <source>
        <dbReference type="Pfam" id="PF04719"/>
    </source>
</evidence>
<dbReference type="EMBL" id="CAJFDH010000004">
    <property type="protein sequence ID" value="CAD5218666.1"/>
    <property type="molecule type" value="Genomic_DNA"/>
</dbReference>
<name>A0A811KSA7_9BILA</name>
<protein>
    <recommendedName>
        <fullName evidence="7">TAFII28-like protein domain-containing protein</fullName>
    </recommendedName>
</protein>
<evidence type="ECO:0000256" key="6">
    <source>
        <dbReference type="SAM" id="MobiDB-lite"/>
    </source>
</evidence>
<dbReference type="InterPro" id="IPR006809">
    <property type="entry name" value="TAFII28_dom"/>
</dbReference>
<dbReference type="InterPro" id="IPR045127">
    <property type="entry name" value="TAF11-like"/>
</dbReference>
<organism evidence="8 9">
    <name type="scientific">Bursaphelenchus okinawaensis</name>
    <dbReference type="NCBI Taxonomy" id="465554"/>
    <lineage>
        <taxon>Eukaryota</taxon>
        <taxon>Metazoa</taxon>
        <taxon>Ecdysozoa</taxon>
        <taxon>Nematoda</taxon>
        <taxon>Chromadorea</taxon>
        <taxon>Rhabditida</taxon>
        <taxon>Tylenchina</taxon>
        <taxon>Tylenchomorpha</taxon>
        <taxon>Aphelenchoidea</taxon>
        <taxon>Aphelenchoididae</taxon>
        <taxon>Bursaphelenchus</taxon>
    </lineage>
</organism>
<dbReference type="SUPFAM" id="SSF47113">
    <property type="entry name" value="Histone-fold"/>
    <property type="match status" value="1"/>
</dbReference>
<dbReference type="Proteomes" id="UP000614601">
    <property type="component" value="Unassembled WGS sequence"/>
</dbReference>
<dbReference type="GO" id="GO:0005669">
    <property type="term" value="C:transcription factor TFIID complex"/>
    <property type="evidence" value="ECO:0007669"/>
    <property type="project" value="InterPro"/>
</dbReference>
<gene>
    <name evidence="8" type="ORF">BOKJ2_LOCUS7876</name>
</gene>
<evidence type="ECO:0000256" key="1">
    <source>
        <dbReference type="ARBA" id="ARBA00004123"/>
    </source>
</evidence>
<dbReference type="AlphaFoldDB" id="A0A811KSA7"/>
<feature type="compositionally biased region" description="Basic and acidic residues" evidence="6">
    <location>
        <begin position="65"/>
        <end position="75"/>
    </location>
</feature>
<keyword evidence="5" id="KW-0539">Nucleus</keyword>
<comment type="subcellular location">
    <subcellularLocation>
        <location evidence="1">Nucleus</location>
    </subcellularLocation>
</comment>
<dbReference type="Pfam" id="PF04719">
    <property type="entry name" value="TAFII28"/>
    <property type="match status" value="1"/>
</dbReference>
<evidence type="ECO:0000256" key="4">
    <source>
        <dbReference type="ARBA" id="ARBA00023163"/>
    </source>
</evidence>
<dbReference type="InterPro" id="IPR009072">
    <property type="entry name" value="Histone-fold"/>
</dbReference>
<keyword evidence="9" id="KW-1185">Reference proteome</keyword>
<dbReference type="Proteomes" id="UP000783686">
    <property type="component" value="Unassembled WGS sequence"/>
</dbReference>
<comment type="similarity">
    <text evidence="2">Belongs to the TAF11 family.</text>
</comment>
<keyword evidence="4" id="KW-0804">Transcription</keyword>
<dbReference type="GO" id="GO:0016251">
    <property type="term" value="F:RNA polymerase II general transcription initiation factor activity"/>
    <property type="evidence" value="ECO:0007669"/>
    <property type="project" value="TreeGrafter"/>
</dbReference>
<evidence type="ECO:0000313" key="8">
    <source>
        <dbReference type="EMBL" id="CAD5218666.1"/>
    </source>
</evidence>
<reference evidence="8" key="1">
    <citation type="submission" date="2020-09" db="EMBL/GenBank/DDBJ databases">
        <authorList>
            <person name="Kikuchi T."/>
        </authorList>
    </citation>
    <scope>NUCLEOTIDE SEQUENCE</scope>
    <source>
        <strain evidence="8">SH1</strain>
    </source>
</reference>
<feature type="compositionally biased region" description="Basic and acidic residues" evidence="6">
    <location>
        <begin position="84"/>
        <end position="95"/>
    </location>
</feature>
<comment type="caution">
    <text evidence="8">The sequence shown here is derived from an EMBL/GenBank/DDBJ whole genome shotgun (WGS) entry which is preliminary data.</text>
</comment>
<feature type="region of interest" description="Disordered" evidence="6">
    <location>
        <begin position="59"/>
        <end position="95"/>
    </location>
</feature>
<dbReference type="PANTHER" id="PTHR13218:SF8">
    <property type="entry name" value="TRANSCRIPTION INITIATION FACTOR TFIID SUBUNIT 11"/>
    <property type="match status" value="1"/>
</dbReference>
<dbReference type="Gene3D" id="1.10.20.10">
    <property type="entry name" value="Histone, subunit A"/>
    <property type="match status" value="1"/>
</dbReference>
<evidence type="ECO:0000256" key="5">
    <source>
        <dbReference type="ARBA" id="ARBA00023242"/>
    </source>
</evidence>
<dbReference type="OrthoDB" id="28335at2759"/>
<dbReference type="GO" id="GO:0046982">
    <property type="term" value="F:protein heterodimerization activity"/>
    <property type="evidence" value="ECO:0007669"/>
    <property type="project" value="InterPro"/>
</dbReference>
<evidence type="ECO:0000313" key="9">
    <source>
        <dbReference type="Proteomes" id="UP000614601"/>
    </source>
</evidence>
<proteinExistence type="inferred from homology"/>
<keyword evidence="3" id="KW-0805">Transcription regulation</keyword>
<evidence type="ECO:0000256" key="2">
    <source>
        <dbReference type="ARBA" id="ARBA00009788"/>
    </source>
</evidence>
<dbReference type="GO" id="GO:0051123">
    <property type="term" value="P:RNA polymerase II preinitiation complex assembly"/>
    <property type="evidence" value="ECO:0007669"/>
    <property type="project" value="InterPro"/>
</dbReference>
<dbReference type="PANTHER" id="PTHR13218">
    <property type="entry name" value="TRANSCRIPTION INITIATION FACTOR TFIID SUBUNIT 11-RELATED"/>
    <property type="match status" value="1"/>
</dbReference>
<dbReference type="CDD" id="cd08048">
    <property type="entry name" value="HFD_TAF11"/>
    <property type="match status" value="1"/>
</dbReference>
<evidence type="ECO:0000256" key="3">
    <source>
        <dbReference type="ARBA" id="ARBA00023015"/>
    </source>
</evidence>
<accession>A0A811KSA7</accession>
<feature type="domain" description="TAFII28-like protein" evidence="7">
    <location>
        <begin position="103"/>
        <end position="151"/>
    </location>
</feature>